<proteinExistence type="evidence at protein level"/>
<dbReference type="Pfam" id="PF00685">
    <property type="entry name" value="Sulfotransfer_1"/>
    <property type="match status" value="1"/>
</dbReference>
<dbReference type="InterPro" id="IPR000863">
    <property type="entry name" value="Sulfotransferase_dom"/>
</dbReference>
<evidence type="ECO:0000259" key="5">
    <source>
        <dbReference type="Pfam" id="PF00685"/>
    </source>
</evidence>
<feature type="region of interest" description="Disordered" evidence="4">
    <location>
        <begin position="106"/>
        <end position="153"/>
    </location>
</feature>
<reference evidence="6 7" key="2">
    <citation type="journal article" date="2004" name="Nature">
        <title>Finishing the euchromatic sequence of the human genome.</title>
        <authorList>
            <consortium name="International Human Genome Sequencing Consortium"/>
        </authorList>
    </citation>
    <scope>NUCLEOTIDE SEQUENCE [LARGE SCALE GENOMIC DNA]</scope>
</reference>
<gene>
    <name evidence="6" type="primary">SULT1A2</name>
</gene>
<reference evidence="6" key="5">
    <citation type="submission" date="2025-09" db="UniProtKB">
        <authorList>
            <consortium name="Ensembl"/>
        </authorList>
    </citation>
    <scope>IDENTIFICATION</scope>
</reference>
<dbReference type="OrthoDB" id="205623at2759"/>
<dbReference type="ChiTaRS" id="SULT1A2">
    <property type="organism name" value="human"/>
</dbReference>
<sequence length="221" mass="23740">MELIQDISRPPLEYVKGVPLIKYFAEALGPLQSFQARPDDLLISTYPKSGTTWVSQILDMIYQGGDLEKCHRAPIFMRVPFLEFKVPGIPSGVCVLGARGVEEDRAGASAHQTFPDPLLRDGDSEKHTSPTTPEDTPAPGSAPPDSVGSEGQGGLCCPQRKGCGGFLLPLLPHGQSVPSPWDLGKLPGEVHGWRSVLWVLVPARARVVGAEPHPPCSLPLL</sequence>
<accession>E9PM76</accession>
<feature type="compositionally biased region" description="Basic and acidic residues" evidence="4">
    <location>
        <begin position="118"/>
        <end position="128"/>
    </location>
</feature>
<dbReference type="Bgee" id="ENSG00000197165">
    <property type="expression patterns" value="Expressed in duodenum and 92 other cell types or tissues"/>
</dbReference>
<dbReference type="UCSC" id="uc059soa.1">
    <property type="organism name" value="human"/>
</dbReference>
<evidence type="ECO:0000313" key="7">
    <source>
        <dbReference type="Proteomes" id="UP000005640"/>
    </source>
</evidence>
<dbReference type="AlphaFoldDB" id="E9PM76"/>
<dbReference type="SMR" id="E9PM76"/>
<protein>
    <recommendedName>
        <fullName evidence="3">Sulfotransferase</fullName>
        <ecNumber evidence="3">2.8.2.-</ecNumber>
    </recommendedName>
</protein>
<dbReference type="OpenTargets" id="ENSG00000197165"/>
<evidence type="ECO:0000256" key="4">
    <source>
        <dbReference type="SAM" id="MobiDB-lite"/>
    </source>
</evidence>
<dbReference type="HOGENOM" id="CLU_108977_0_0_1"/>
<reference evidence="6 7" key="3">
    <citation type="journal article" date="2004" name="Nature">
        <title>The sequence and analysis of duplication-rich human chromosome 16.</title>
        <authorList>
            <person name="Martin J."/>
            <person name="Han C."/>
            <person name="Gordon L.A."/>
            <person name="Terry A."/>
            <person name="Prabhakar S."/>
            <person name="She X."/>
            <person name="Xie G."/>
            <person name="Hellsten U."/>
            <person name="Chan Y.M."/>
            <person name="Altherr M."/>
            <person name="Couronne O."/>
            <person name="Aerts A."/>
            <person name="Bajorek E."/>
            <person name="Black S."/>
            <person name="Blumer H."/>
            <person name="Branscomb E."/>
            <person name="Brown N.C."/>
            <person name="Bruno W.J."/>
            <person name="Buckingham J.M."/>
            <person name="Callen D.F."/>
            <person name="Campbell C.S."/>
            <person name="Campbell M.L."/>
            <person name="Campbell E.W."/>
            <person name="Caoile C."/>
            <person name="Challacombe J.F."/>
            <person name="Chasteen L.A."/>
            <person name="Chertkov O."/>
            <person name="Chi H.C."/>
            <person name="Christensen M."/>
            <person name="Clark L.M."/>
            <person name="Cohn J.D."/>
            <person name="Denys M."/>
            <person name="Detter J.C."/>
            <person name="Dickson M."/>
            <person name="Dimitrijevic-Bussod M."/>
            <person name="Escobar J."/>
            <person name="Fawcett J.J."/>
            <person name="Flowers D."/>
            <person name="Fotopulos D."/>
            <person name="Glavina T."/>
            <person name="Gomez M."/>
            <person name="Gonzales E."/>
            <person name="Goodstein D."/>
            <person name="Goodwin L.A."/>
            <person name="Grady D.L."/>
            <person name="Grigoriev I."/>
            <person name="Groza M."/>
            <person name="Hammon N."/>
            <person name="Hawkins T."/>
            <person name="Haydu L."/>
            <person name="Hildebrand C.E."/>
            <person name="Huang W."/>
            <person name="Israni S."/>
            <person name="Jett J."/>
            <person name="Jewett P.B."/>
            <person name="Kadner K."/>
            <person name="Kimball H."/>
            <person name="Kobayashi A."/>
            <person name="Krawczyk M.C."/>
            <person name="Leyba T."/>
            <person name="Longmire J.L."/>
            <person name="Lopez F."/>
            <person name="Lou Y."/>
            <person name="Lowry S."/>
            <person name="Ludeman T."/>
            <person name="Manohar C.F."/>
            <person name="Mark G.A."/>
            <person name="McMurray K.L."/>
            <person name="Meincke L.J."/>
            <person name="Morgan J."/>
            <person name="Moyzis R.K."/>
            <person name="Mundt M.O."/>
            <person name="Munk A.C."/>
            <person name="Nandkeshwar R.D."/>
            <person name="Pitluck S."/>
            <person name="Pollard M."/>
            <person name="Predki P."/>
            <person name="Parson-Quintana B."/>
            <person name="Ramirez L."/>
            <person name="Rash S."/>
            <person name="Retterer J."/>
            <person name="Ricke D.O."/>
            <person name="Robinson D.L."/>
            <person name="Rodriguez A."/>
            <person name="Salamov A."/>
            <person name="Saunders E.H."/>
            <person name="Scott D."/>
            <person name="Shough T."/>
            <person name="Stallings R.L."/>
            <person name="Stalvey M."/>
            <person name="Sutherland R.D."/>
            <person name="Tapia R."/>
            <person name="Tesmer J.G."/>
            <person name="Thayer N."/>
            <person name="Thompson L.S."/>
            <person name="Tice H."/>
            <person name="Torney D.C."/>
            <person name="Tran-Gyamfi M."/>
            <person name="Tsai M."/>
            <person name="Ulanovsky L.E."/>
            <person name="Ustaszewska A."/>
            <person name="Vo N."/>
            <person name="White P.S."/>
            <person name="Williams A.L."/>
            <person name="Wills P.L."/>
            <person name="Wu J.R."/>
            <person name="Wu K."/>
            <person name="Yang J."/>
            <person name="Dejong P."/>
            <person name="Bruce D."/>
            <person name="Doggett N.A."/>
            <person name="Deaven L."/>
            <person name="Schmutz J."/>
            <person name="Grimwood J."/>
            <person name="Richardson P."/>
            <person name="Rokhsar D.S."/>
            <person name="Eichler E.E."/>
            <person name="Gilna P."/>
            <person name="Lucas S.M."/>
            <person name="Myers R.M."/>
            <person name="Rubin E.M."/>
            <person name="Pennacchio L.A."/>
        </authorList>
    </citation>
    <scope>NUCLEOTIDE SEQUENCE [LARGE SCALE GENOMIC DNA]</scope>
</reference>
<dbReference type="GO" id="GO:0008146">
    <property type="term" value="F:sulfotransferase activity"/>
    <property type="evidence" value="ECO:0007669"/>
    <property type="project" value="InterPro"/>
</dbReference>
<dbReference type="SUPFAM" id="SSF52540">
    <property type="entry name" value="P-loop containing nucleoside triphosphate hydrolases"/>
    <property type="match status" value="1"/>
</dbReference>
<comment type="similarity">
    <text evidence="1 3">Belongs to the sulfotransferase 1 family.</text>
</comment>
<dbReference type="PANTHER" id="PTHR11783">
    <property type="entry name" value="SULFOTRANSFERASE SULT"/>
    <property type="match status" value="1"/>
</dbReference>
<dbReference type="HGNC" id="HGNC:11454">
    <property type="gene designation" value="SULT1A2"/>
</dbReference>
<dbReference type="VEuPathDB" id="HostDB:ENSG00000197165"/>
<evidence type="ECO:0007829" key="8">
    <source>
        <dbReference type="PeptideAtlas" id="E9PM76"/>
    </source>
</evidence>
<feature type="domain" description="Sulfotransferase" evidence="5">
    <location>
        <begin position="38"/>
        <end position="86"/>
    </location>
</feature>
<organism evidence="6 7">
    <name type="scientific">Homo sapiens</name>
    <name type="common">Human</name>
    <dbReference type="NCBI Taxonomy" id="9606"/>
    <lineage>
        <taxon>Eukaryota</taxon>
        <taxon>Metazoa</taxon>
        <taxon>Chordata</taxon>
        <taxon>Craniata</taxon>
        <taxon>Vertebrata</taxon>
        <taxon>Euteleostomi</taxon>
        <taxon>Mammalia</taxon>
        <taxon>Eutheria</taxon>
        <taxon>Euarchontoglires</taxon>
        <taxon>Primates</taxon>
        <taxon>Haplorrhini</taxon>
        <taxon>Catarrhini</taxon>
        <taxon>Hominidae</taxon>
        <taxon>Homo</taxon>
    </lineage>
</organism>
<keyword evidence="8 9" id="KW-1267">Proteomics identification</keyword>
<evidence type="ECO:0000313" key="6">
    <source>
        <dbReference type="Ensembl" id="ENSP00000433075.1"/>
    </source>
</evidence>
<evidence type="ECO:0000256" key="1">
    <source>
        <dbReference type="ARBA" id="ARBA00005771"/>
    </source>
</evidence>
<dbReference type="EC" id="2.8.2.-" evidence="3"/>
<dbReference type="Ensembl" id="ENST00000534108.5">
    <property type="protein sequence ID" value="ENSP00000433075.1"/>
    <property type="gene ID" value="ENSG00000197165.12"/>
</dbReference>
<evidence type="ECO:0000256" key="2">
    <source>
        <dbReference type="ARBA" id="ARBA00022679"/>
    </source>
</evidence>
<keyword evidence="7" id="KW-1185">Reference proteome</keyword>
<keyword evidence="2 3" id="KW-0808">Transferase</keyword>
<name>E9PM76_HUMAN</name>
<evidence type="ECO:0007829" key="9">
    <source>
        <dbReference type="ProteomicsDB" id="E9PM76"/>
    </source>
</evidence>
<dbReference type="ExpressionAtlas" id="E9PM76">
    <property type="expression patterns" value="baseline and differential"/>
</dbReference>
<evidence type="ECO:0000256" key="3">
    <source>
        <dbReference type="RuleBase" id="RU361155"/>
    </source>
</evidence>
<dbReference type="Ensembl" id="ENST00000534108.5">
    <property type="protein sequence ID" value="ENSP00000433075.1"/>
    <property type="gene ID" value="ENSG00000197165.11"/>
</dbReference>
<dbReference type="Proteomes" id="UP000005640">
    <property type="component" value="Chromosome 16"/>
</dbReference>
<reference evidence="6" key="4">
    <citation type="submission" date="2025-08" db="UniProtKB">
        <authorList>
            <consortium name="Ensembl"/>
        </authorList>
    </citation>
    <scope>IDENTIFICATION</scope>
</reference>
<dbReference type="ProteomicsDB" id="22023"/>
<dbReference type="InterPro" id="IPR027417">
    <property type="entry name" value="P-loop_NTPase"/>
</dbReference>
<reference evidence="6 7" key="1">
    <citation type="journal article" date="2001" name="Nature">
        <title>Initial sequencing and analysis of the human genome.</title>
        <authorList>
            <consortium name="International Human Genome Sequencing Consortium"/>
            <person name="Lander E.S."/>
            <person name="Linton L.M."/>
            <person name="Birren B."/>
            <person name="Nusbaum C."/>
            <person name="Zody M.C."/>
            <person name="Baldwin J."/>
            <person name="Devon K."/>
            <person name="Dewar K."/>
            <person name="Doyle M."/>
            <person name="FitzHugh W."/>
            <person name="Funke R."/>
            <person name="Gage D."/>
            <person name="Harris K."/>
            <person name="Heaford A."/>
            <person name="Howland J."/>
            <person name="Kann L."/>
            <person name="Lehoczky J."/>
            <person name="LeVine R."/>
            <person name="McEwan P."/>
            <person name="McKernan K."/>
            <person name="Meldrim J."/>
            <person name="Mesirov J.P."/>
            <person name="Miranda C."/>
            <person name="Morris W."/>
            <person name="Naylor J."/>
            <person name="Raymond C."/>
            <person name="Rosetti M."/>
            <person name="Santos R."/>
            <person name="Sheridan A."/>
            <person name="Sougnez C."/>
            <person name="Stange-Thomann N."/>
            <person name="Stojanovic N."/>
            <person name="Subramanian A."/>
            <person name="Wyman D."/>
            <person name="Rogers J."/>
            <person name="Sulston J."/>
            <person name="Ainscough R."/>
            <person name="Beck S."/>
            <person name="Bentley D."/>
            <person name="Burton J."/>
            <person name="Clee C."/>
            <person name="Carter N."/>
            <person name="Coulson A."/>
            <person name="Deadman R."/>
            <person name="Deloukas P."/>
            <person name="Dunham A."/>
            <person name="Dunham I."/>
            <person name="Durbin R."/>
            <person name="French L."/>
            <person name="Grafham D."/>
            <person name="Gregory S."/>
            <person name="Hubbard T."/>
            <person name="Humphray S."/>
            <person name="Hunt A."/>
            <person name="Jones M."/>
            <person name="Lloyd C."/>
            <person name="McMurray A."/>
            <person name="Matthews L."/>
            <person name="Mercer S."/>
            <person name="Milne S."/>
            <person name="Mullikin J.C."/>
            <person name="Mungall A."/>
            <person name="Plumb R."/>
            <person name="Ross M."/>
            <person name="Shownkeen R."/>
            <person name="Sims S."/>
            <person name="Waterston R.H."/>
            <person name="Wilson R.K."/>
            <person name="Hillier L.W."/>
            <person name="McPherson J.D."/>
            <person name="Marra M.A."/>
            <person name="Mardis E.R."/>
            <person name="Fulton L.A."/>
            <person name="Chinwalla A.T."/>
            <person name="Pepin K.H."/>
            <person name="Gish W.R."/>
            <person name="Chissoe S.L."/>
            <person name="Wendl M.C."/>
            <person name="Delehaunty K.D."/>
            <person name="Miner T.L."/>
            <person name="Delehaunty A."/>
            <person name="Kramer J.B."/>
            <person name="Cook L.L."/>
            <person name="Fulton R.S."/>
            <person name="Johnson D.L."/>
            <person name="Minx P.J."/>
            <person name="Clifton S.W."/>
            <person name="Hawkins T."/>
            <person name="Branscomb E."/>
            <person name="Predki P."/>
            <person name="Richardson P."/>
            <person name="Wenning S."/>
            <person name="Slezak T."/>
            <person name="Doggett N."/>
            <person name="Cheng J.F."/>
            <person name="Olsen A."/>
            <person name="Lucas S."/>
            <person name="Elkin C."/>
            <person name="Uberbacher E."/>
            <person name="Frazier M."/>
            <person name="Gibbs R.A."/>
            <person name="Muzny D.M."/>
            <person name="Scherer S.E."/>
            <person name="Bouck J.B."/>
            <person name="Sodergren E.J."/>
            <person name="Worley K.C."/>
            <person name="Rives C.M."/>
            <person name="Gorrell J.H."/>
            <person name="Metzker M.L."/>
            <person name="Naylor S.L."/>
            <person name="Kucherlapati R.S."/>
            <person name="Nelson D.L."/>
            <person name="Weinstock G.M."/>
            <person name="Sakaki Y."/>
            <person name="Fujiyama A."/>
            <person name="Hattori M."/>
            <person name="Yada T."/>
            <person name="Toyoda A."/>
            <person name="Itoh T."/>
            <person name="Kawagoe C."/>
            <person name="Watanabe H."/>
            <person name="Totoki Y."/>
            <person name="Taylor T."/>
            <person name="Weissenbach J."/>
            <person name="Heilig R."/>
            <person name="Saurin W."/>
            <person name="Artiguenave F."/>
            <person name="Brottier P."/>
            <person name="Bruls T."/>
            <person name="Pelletier E."/>
            <person name="Robert C."/>
            <person name="Wincker P."/>
            <person name="Smith D.R."/>
            <person name="Doucette-Stamm L."/>
            <person name="Rubenfield M."/>
            <person name="Weinstock K."/>
            <person name="Lee H.M."/>
            <person name="Dubois J."/>
            <person name="Rosenthal A."/>
            <person name="Platzer M."/>
            <person name="Nyakatura G."/>
            <person name="Taudien S."/>
            <person name="Rump A."/>
            <person name="Yang H."/>
            <person name="Yu J."/>
            <person name="Wang J."/>
            <person name="Huang G."/>
            <person name="Gu J."/>
            <person name="Hood L."/>
            <person name="Rowen L."/>
            <person name="Madan A."/>
            <person name="Qin S."/>
            <person name="Davis R.W."/>
            <person name="Federspiel N.A."/>
            <person name="Abola A.P."/>
            <person name="Proctor M.J."/>
            <person name="Myers R.M."/>
            <person name="Schmutz J."/>
            <person name="Dickson M."/>
            <person name="Grimwood J."/>
            <person name="Cox D.R."/>
            <person name="Olson M.V."/>
            <person name="Kaul R."/>
            <person name="Raymond C."/>
            <person name="Shimizu N."/>
            <person name="Kawasaki K."/>
            <person name="Minoshima S."/>
            <person name="Evans G.A."/>
            <person name="Athanasiou M."/>
            <person name="Schultz R."/>
            <person name="Roe B.A."/>
            <person name="Chen F."/>
            <person name="Pan H."/>
            <person name="Ramser J."/>
            <person name="Lehrach H."/>
            <person name="Reinhardt R."/>
            <person name="McCombie W.R."/>
            <person name="de la Bastide M."/>
            <person name="Dedhia N."/>
            <person name="Blocker H."/>
            <person name="Hornischer K."/>
            <person name="Nordsiek G."/>
            <person name="Agarwala R."/>
            <person name="Aravind L."/>
            <person name="Bailey J.A."/>
            <person name="Bateman A."/>
            <person name="Batzoglou S."/>
            <person name="Birney E."/>
            <person name="Bork P."/>
            <person name="Brown D.G."/>
            <person name="Burge C.B."/>
            <person name="Cerutti L."/>
            <person name="Chen H.C."/>
            <person name="Church D."/>
            <person name="Clamp M."/>
            <person name="Copley R.R."/>
            <person name="Doerks T."/>
            <person name="Eddy S.R."/>
            <person name="Eichler E.E."/>
            <person name="Furey T.S."/>
            <person name="Galagan J."/>
            <person name="Gilbert J.G."/>
            <person name="Harmon C."/>
            <person name="Hayashizaki Y."/>
            <person name="Haussler D."/>
            <person name="Hermjakob H."/>
            <person name="Hokamp K."/>
            <person name="Jang W."/>
            <person name="Johnson L.S."/>
            <person name="Jones T.A."/>
            <person name="Kasif S."/>
            <person name="Kaspryzk A."/>
            <person name="Kennedy S."/>
            <person name="Kent W.J."/>
            <person name="Kitts P."/>
            <person name="Koonin E.V."/>
            <person name="Korf I."/>
            <person name="Kulp D."/>
            <person name="Lancet D."/>
            <person name="Lowe T.M."/>
            <person name="McLysaght A."/>
            <person name="Mikkelsen T."/>
            <person name="Moran J.V."/>
            <person name="Mulder N."/>
            <person name="Pollara V.J."/>
            <person name="Ponting C.P."/>
            <person name="Schuler G."/>
            <person name="Schultz J."/>
            <person name="Slater G."/>
            <person name="Smit A.F."/>
            <person name="Stupka E."/>
            <person name="Szustakowski J."/>
            <person name="Thierry-Mieg D."/>
            <person name="Thierry-Mieg J."/>
            <person name="Wagner L."/>
            <person name="Wallis J."/>
            <person name="Wheeler R."/>
            <person name="Williams A."/>
            <person name="Wolf Y.I."/>
            <person name="Wolfe K.H."/>
            <person name="Yang S.P."/>
            <person name="Yeh R.F."/>
            <person name="Collins F."/>
            <person name="Guyer M.S."/>
            <person name="Peterson J."/>
            <person name="Felsenfeld A."/>
            <person name="Wetterstrand K.A."/>
            <person name="Patrinos A."/>
            <person name="Morgan M.J."/>
            <person name="de Jong P."/>
            <person name="Catanese J.J."/>
            <person name="Osoegawa K."/>
            <person name="Shizuya H."/>
            <person name="Choi S."/>
            <person name="Chen Y.J."/>
        </authorList>
    </citation>
    <scope>NUCLEOTIDE SEQUENCE [LARGE SCALE GENOMIC DNA]</scope>
</reference>
<dbReference type="Gene3D" id="3.40.50.300">
    <property type="entry name" value="P-loop containing nucleotide triphosphate hydrolases"/>
    <property type="match status" value="1"/>
</dbReference>
<dbReference type="GeneTree" id="ENSGT00940000163450"/>
<dbReference type="EMBL" id="AC020765">
    <property type="status" value="NOT_ANNOTATED_CDS"/>
    <property type="molecule type" value="Genomic_DNA"/>
</dbReference>
<dbReference type="MassIVE" id="E9PM76"/>